<name>B8HVR4_CYAP4</name>
<dbReference type="AlphaFoldDB" id="B8HVR4"/>
<organism evidence="1">
    <name type="scientific">Cyanothece sp. (strain PCC 7425 / ATCC 29141)</name>
    <dbReference type="NCBI Taxonomy" id="395961"/>
    <lineage>
        <taxon>Bacteria</taxon>
        <taxon>Bacillati</taxon>
        <taxon>Cyanobacteriota</taxon>
        <taxon>Cyanophyceae</taxon>
        <taxon>Gomontiellales</taxon>
        <taxon>Cyanothecaceae</taxon>
        <taxon>Cyanothece</taxon>
    </lineage>
</organism>
<dbReference type="KEGG" id="cyn:Cyan7425_4062"/>
<dbReference type="HOGENOM" id="CLU_2751044_0_0_3"/>
<sequence length="70" mass="7338">MLSKILESLLIFCLGTLFSSMSLLLVISLVLNLPHFVSIGPIALEATGFVTLDTEAGVTLTSSSGLALAW</sequence>
<dbReference type="EMBL" id="CP001344">
    <property type="protein sequence ID" value="ACL46376.1"/>
    <property type="molecule type" value="Genomic_DNA"/>
</dbReference>
<accession>B8HVR4</accession>
<protein>
    <submittedName>
        <fullName evidence="1">Uncharacterized protein</fullName>
    </submittedName>
</protein>
<dbReference type="STRING" id="395961.Cyan7425_4062"/>
<proteinExistence type="predicted"/>
<reference evidence="1" key="1">
    <citation type="submission" date="2009-01" db="EMBL/GenBank/DDBJ databases">
        <title>Complete sequence of chromosome Cyanothece sp. PCC 7425.</title>
        <authorList>
            <consortium name="US DOE Joint Genome Institute"/>
            <person name="Lucas S."/>
            <person name="Copeland A."/>
            <person name="Lapidus A."/>
            <person name="Glavina del Rio T."/>
            <person name="Dalin E."/>
            <person name="Tice H."/>
            <person name="Bruce D."/>
            <person name="Goodwin L."/>
            <person name="Pitluck S."/>
            <person name="Sims D."/>
            <person name="Meineke L."/>
            <person name="Brettin T."/>
            <person name="Detter J.C."/>
            <person name="Han C."/>
            <person name="Larimer F."/>
            <person name="Land M."/>
            <person name="Hauser L."/>
            <person name="Kyrpides N."/>
            <person name="Ovchinnikova G."/>
            <person name="Liberton M."/>
            <person name="Stoeckel J."/>
            <person name="Banerjee A."/>
            <person name="Singh A."/>
            <person name="Page L."/>
            <person name="Sato H."/>
            <person name="Zhao L."/>
            <person name="Sherman L."/>
            <person name="Pakrasi H."/>
            <person name="Richardson P."/>
        </authorList>
    </citation>
    <scope>NUCLEOTIDE SEQUENCE</scope>
    <source>
        <strain evidence="1">PCC 7425</strain>
    </source>
</reference>
<evidence type="ECO:0000313" key="1">
    <source>
        <dbReference type="EMBL" id="ACL46376.1"/>
    </source>
</evidence>
<gene>
    <name evidence="1" type="ordered locus">Cyan7425_4062</name>
</gene>